<evidence type="ECO:0000313" key="4">
    <source>
        <dbReference type="EnsemblPlants" id="ORGLA01G0228200.1"/>
    </source>
</evidence>
<sequence length="345" mass="36005">MEKGDETLAYPAAAGGGQKTAPIGCFAGDDVAATTDWHPTKSYAAVAAEKTLPNGSVEEDEVTVTAAENPAKSYAAVVAEKTSPNGSVAEDEVTVTAAENRAKSYADVAAEKTYPNGNVEEDEVSVTAAVNPAKSYATVAAEKTVPDGSVAEDEVTVTAPVNPAKSYAAVAANAEIEDLRTTNHDLEEKLAAADREKKGRATEIDGLKDTSDKAKQNSVVFQYIASSSDAKVLALREELEDLQKLLQAEKDEFKADKRDSNQLAGKVGSERAVKMRLEEEVIAMKERARARAAAAAAAAEDERVAAPTPGTLQGARVAWPVMAGAAAVGAAAATVAVVIFLRLKR</sequence>
<reference evidence="4 5" key="2">
    <citation type="submission" date="2018-04" db="EMBL/GenBank/DDBJ databases">
        <title>OglaRS2 (Oryza glaberrima Reference Sequence Version 2).</title>
        <authorList>
            <person name="Zhang J."/>
            <person name="Kudrna D."/>
            <person name="Lee S."/>
            <person name="Talag J."/>
            <person name="Rajasekar S."/>
            <person name="Wing R.A."/>
        </authorList>
    </citation>
    <scope>NUCLEOTIDE SEQUENCE [LARGE SCALE GENOMIC DNA]</scope>
    <source>
        <strain evidence="4 5">cv. IRGC 96717</strain>
    </source>
</reference>
<dbReference type="eggNOG" id="ENOG502R7Q2">
    <property type="taxonomic scope" value="Eukaryota"/>
</dbReference>
<dbReference type="HOGENOM" id="CLU_819832_0_0_1"/>
<evidence type="ECO:0000256" key="3">
    <source>
        <dbReference type="SAM" id="Phobius"/>
    </source>
</evidence>
<feature type="transmembrane region" description="Helical" evidence="3">
    <location>
        <begin position="317"/>
        <end position="341"/>
    </location>
</feature>
<keyword evidence="3" id="KW-0472">Membrane</keyword>
<dbReference type="STRING" id="4538.I1NQZ2"/>
<feature type="coiled-coil region" evidence="1">
    <location>
        <begin position="225"/>
        <end position="302"/>
    </location>
</feature>
<proteinExistence type="predicted"/>
<evidence type="ECO:0000256" key="1">
    <source>
        <dbReference type="SAM" id="Coils"/>
    </source>
</evidence>
<organism evidence="4 5">
    <name type="scientific">Oryza glaberrima</name>
    <name type="common">African rice</name>
    <dbReference type="NCBI Taxonomy" id="4538"/>
    <lineage>
        <taxon>Eukaryota</taxon>
        <taxon>Viridiplantae</taxon>
        <taxon>Streptophyta</taxon>
        <taxon>Embryophyta</taxon>
        <taxon>Tracheophyta</taxon>
        <taxon>Spermatophyta</taxon>
        <taxon>Magnoliopsida</taxon>
        <taxon>Liliopsida</taxon>
        <taxon>Poales</taxon>
        <taxon>Poaceae</taxon>
        <taxon>BOP clade</taxon>
        <taxon>Oryzoideae</taxon>
        <taxon>Oryzeae</taxon>
        <taxon>Oryzinae</taxon>
        <taxon>Oryza</taxon>
    </lineage>
</organism>
<dbReference type="Gramene" id="ORGLA01G0228200.1">
    <property type="protein sequence ID" value="ORGLA01G0228200.1"/>
    <property type="gene ID" value="ORGLA01G0228200"/>
</dbReference>
<feature type="coiled-coil region" evidence="1">
    <location>
        <begin position="169"/>
        <end position="196"/>
    </location>
</feature>
<evidence type="ECO:0000256" key="2">
    <source>
        <dbReference type="SAM" id="MobiDB-lite"/>
    </source>
</evidence>
<name>I1NQZ2_ORYGL</name>
<keyword evidence="5" id="KW-1185">Reference proteome</keyword>
<reference evidence="4" key="1">
    <citation type="submission" date="2015-06" db="UniProtKB">
        <authorList>
            <consortium name="EnsemblPlants"/>
        </authorList>
    </citation>
    <scope>IDENTIFICATION</scope>
</reference>
<feature type="region of interest" description="Disordered" evidence="2">
    <location>
        <begin position="1"/>
        <end position="21"/>
    </location>
</feature>
<dbReference type="RefSeq" id="XP_052141111.1">
    <property type="nucleotide sequence ID" value="XM_052285151.1"/>
</dbReference>
<dbReference type="OMA" id="KDECKAD"/>
<accession>I1NQZ2</accession>
<dbReference type="Proteomes" id="UP000007306">
    <property type="component" value="Chromosome 1"/>
</dbReference>
<dbReference type="AlphaFoldDB" id="I1NQZ2"/>
<protein>
    <submittedName>
        <fullName evidence="4">Uncharacterized protein</fullName>
    </submittedName>
</protein>
<dbReference type="KEGG" id="ogl:127760814"/>
<dbReference type="EnsemblPlants" id="ORGLA01G0228200.1">
    <property type="protein sequence ID" value="ORGLA01G0228200.1"/>
    <property type="gene ID" value="ORGLA01G0228200"/>
</dbReference>
<keyword evidence="1" id="KW-0175">Coiled coil</keyword>
<dbReference type="GeneID" id="127760814"/>
<keyword evidence="3" id="KW-0812">Transmembrane</keyword>
<gene>
    <name evidence="4" type="primary">LOC127760814</name>
</gene>
<evidence type="ECO:0000313" key="5">
    <source>
        <dbReference type="Proteomes" id="UP000007306"/>
    </source>
</evidence>
<keyword evidence="3" id="KW-1133">Transmembrane helix</keyword>